<sequence length="85" mass="9433">MKLFGTSCLLIVCLIQILVPVCKSIQCNGNKCCDIDVTKSNLTTTLCCVKMVVTVDNPELTLKNYLRKAQMIDKLREAVQKLGGR</sequence>
<evidence type="ECO:0000313" key="3">
    <source>
        <dbReference type="WBParaSite" id="Smp_180330.1"/>
    </source>
</evidence>
<name>C4QPR9_SCHMA</name>
<accession>C4QPR9</accession>
<evidence type="ECO:0000256" key="1">
    <source>
        <dbReference type="SAM" id="SignalP"/>
    </source>
</evidence>
<dbReference type="HOGENOM" id="CLU_3162657_0_0_1"/>
<dbReference type="WBParaSite" id="Smp_180330.1">
    <property type="protein sequence ID" value="Smp_180330.1"/>
    <property type="gene ID" value="Smp_180330"/>
</dbReference>
<dbReference type="InParanoid" id="C4QPR9"/>
<keyword evidence="1" id="KW-0732">Signal</keyword>
<reference evidence="3" key="2">
    <citation type="submission" date="2018-12" db="UniProtKB">
        <authorList>
            <consortium name="WormBaseParasite"/>
        </authorList>
    </citation>
    <scope>IDENTIFICATION</scope>
    <source>
        <strain evidence="3">Puerto Rican</strain>
    </source>
</reference>
<feature type="signal peptide" evidence="1">
    <location>
        <begin position="1"/>
        <end position="24"/>
    </location>
</feature>
<dbReference type="Proteomes" id="UP000008854">
    <property type="component" value="Unassembled WGS sequence"/>
</dbReference>
<reference evidence="2" key="1">
    <citation type="journal article" date="2012" name="PLoS Negl. Trop. Dis.">
        <title>A systematically improved high quality genome and transcriptome of the human blood fluke Schistosoma mansoni.</title>
        <authorList>
            <person name="Protasio A.V."/>
            <person name="Tsai I.J."/>
            <person name="Babbage A."/>
            <person name="Nichol S."/>
            <person name="Hunt M."/>
            <person name="Aslett M.A."/>
            <person name="De Silva N."/>
            <person name="Velarde G.S."/>
            <person name="Anderson T.J."/>
            <person name="Clark R.C."/>
            <person name="Davidson C."/>
            <person name="Dillon G.P."/>
            <person name="Holroyd N.E."/>
            <person name="LoVerde P.T."/>
            <person name="Lloyd C."/>
            <person name="McQuillan J."/>
            <person name="Oliveira G."/>
            <person name="Otto T.D."/>
            <person name="Parker-Manuel S.J."/>
            <person name="Quail M.A."/>
            <person name="Wilson R.A."/>
            <person name="Zerlotini A."/>
            <person name="Dunne D.W."/>
            <person name="Berriman M."/>
        </authorList>
    </citation>
    <scope>NUCLEOTIDE SEQUENCE [LARGE SCALE GENOMIC DNA]</scope>
    <source>
        <strain evidence="2">Puerto Rican</strain>
    </source>
</reference>
<protein>
    <submittedName>
        <fullName evidence="3">MEG-2 (ESP15) family</fullName>
    </submittedName>
</protein>
<organism evidence="2 3">
    <name type="scientific">Schistosoma mansoni</name>
    <name type="common">Blood fluke</name>
    <dbReference type="NCBI Taxonomy" id="6183"/>
    <lineage>
        <taxon>Eukaryota</taxon>
        <taxon>Metazoa</taxon>
        <taxon>Spiralia</taxon>
        <taxon>Lophotrochozoa</taxon>
        <taxon>Platyhelminthes</taxon>
        <taxon>Trematoda</taxon>
        <taxon>Digenea</taxon>
        <taxon>Strigeidida</taxon>
        <taxon>Schistosomatoidea</taxon>
        <taxon>Schistosomatidae</taxon>
        <taxon>Schistosoma</taxon>
    </lineage>
</organism>
<dbReference type="AlphaFoldDB" id="C4QPR9"/>
<evidence type="ECO:0000313" key="2">
    <source>
        <dbReference type="Proteomes" id="UP000008854"/>
    </source>
</evidence>
<proteinExistence type="predicted"/>
<keyword evidence="2" id="KW-1185">Reference proteome</keyword>
<feature type="chain" id="PRO_5040210210" evidence="1">
    <location>
        <begin position="25"/>
        <end position="85"/>
    </location>
</feature>